<dbReference type="RefSeq" id="WP_165833075.1">
    <property type="nucleotide sequence ID" value="NZ_QEKH01000023.1"/>
</dbReference>
<comment type="caution">
    <text evidence="1">The sequence shown here is derived from an EMBL/GenBank/DDBJ whole genome shotgun (WGS) entry which is preliminary data.</text>
</comment>
<gene>
    <name evidence="1" type="ORF">C8D82_1231</name>
</gene>
<dbReference type="EMBL" id="QEKH01000023">
    <property type="protein sequence ID" value="PVY38950.1"/>
    <property type="molecule type" value="Genomic_DNA"/>
</dbReference>
<sequence length="1647" mass="163870">NGEFYKVGTNAFSTLSEAVSAAEENSVLTVAGANYGSAALNINASQTWKAGDDAAITGLATINIADGVTWNNLAAIDIAAGSTLKLNDRNNTNPDNGGIWREYTLNGRITGGGRLEYMSSQTNANTSLILGNGLYAGAADGAGIAVGARRLYLNGNGANVTVVSYAPNMILDGIWGGSAVAGAAINQDLTVKVDGVGFSGVTDGIYGGGRDADIIGNIRVELANIPGGNAKIDVFGGNVLDSVAGDRGVITGNISITITDSTVGRVFGGSESGGSMTGNTSVTLTNSTAGAVYGGGGGTFAVNGNTSVTLTGSTVGSATGAGTVYAGAMQTDGKVTGTAILIVTDSTIYGRVGGPNGSVGRTSITLNGNTVVGGDKVYVESMASSVFGGTVDERGGAGSTFISVGGNTRLLGSAFQTGTAGGNLYGGSRQYSWVTGDTEVEIKDNASIAGSVFGGGIGNGYKGYDGVGGNTSITVSGSAEVVGDIYGGGETSNGDDGGYSVKGNTEITIRDNAGVHSIYAGGKAGTVGGTGTITVCGGTFAAGSVIDGANVAGGTTLNLENVASVADVTFRNLALVNVKQDMAYSLNRFVNVAEISISAGKTLTLDAANTDVTLGSDVTGDGKFAVNARDFYANGKSVTLSDSTITGKVTGATYTTPGGKDFTSTDLTLNNAAVTGDVYGGSYYTGHVGSAKVTINGGTYNGRVYGGSITDYYYDEITVDHAETVITAGTFAKEVYGGSGAASSVKLGSSLTISGGTFSNSVFGGGGGGSFVGGYTLDAGNIPVEDASLPKADSTLTITGGTFNTKSSNSIGGVYGGNAHGFVTGNASVAVTGTDTVSITGPVVGGNNASSPSGRAANYIGGNASVIIGNAHAVIAGNVAGGSSSRKYEGGGSATLVKGNSSVTISAGTVNGNVYGGGFGISGGISTVNGNTSVTVSGGTVNGNIYAGGNEFSTVGGNVTVTVSGGNITADLIDGCNVSVDGTSTFVYDDAATFSVRTVRNFDKLVINRNADLTGTEFKEIGALELGAGVDDVKFDKLTFSEDASLTVGKNTTLRGEFTLGKRNSEVVQKADITGTMTGAGGESVLYVSGKRAEVNLSGDISNAAHGIKFGGNELIVDTIGSMDLSTGSRHTYCNGIFANSDNGDLTTVVGRMTGRISVEEFGGQFANGIFMDGGASSTFKLNEFAAGASIRAYSAGGFASGFSNQADFDGNAPADVRGTAVALTEIAPLAGSIEAYADQYAAVGVNVSGEARGDLTVGTLSGSIYAELSQSSNYHEGAYGLMTGTENADGTSILTVRDLSGTVAANAVSAKNDDGRTMAYGLVAGTSVNATISGTVFAGSYQGNDLMAKLAGVRNGSVAADSLAAYATGIAIVGGSRSDTITLKSGAMIFGDIDLGTGDDTLTMENGVTVNGKISLGDGNDKITVNGTFSGTIDLGGGQNTLTISAATDLTNSTLTGTLSRLEVAAGKTGTVAVDDALLAASGELCISVDGRSYDSTEAAVSVTAPLDSSLSISIEVPAVWGGVESAKEIILIRNLTGSTGGLGIDGMTITVFGKLGKVSGELGSAQVGGAATVDFGMGANWGLKLNANGDLVFYNDMPRTMAAFNEPSIASAMNCLATENIVSGCGSTLDALNLNLDADNKKQLA</sequence>
<evidence type="ECO:0000313" key="2">
    <source>
        <dbReference type="Proteomes" id="UP000245959"/>
    </source>
</evidence>
<proteinExistence type="predicted"/>
<evidence type="ECO:0000313" key="1">
    <source>
        <dbReference type="EMBL" id="PVY38950.1"/>
    </source>
</evidence>
<accession>A0A2U1ARC8</accession>
<organism evidence="1 2">
    <name type="scientific">Victivallis vadensis</name>
    <dbReference type="NCBI Taxonomy" id="172901"/>
    <lineage>
        <taxon>Bacteria</taxon>
        <taxon>Pseudomonadati</taxon>
        <taxon>Lentisphaerota</taxon>
        <taxon>Lentisphaeria</taxon>
        <taxon>Victivallales</taxon>
        <taxon>Victivallaceae</taxon>
        <taxon>Victivallis</taxon>
    </lineage>
</organism>
<name>A0A2U1ARC8_9BACT</name>
<feature type="non-terminal residue" evidence="1">
    <location>
        <position position="1"/>
    </location>
</feature>
<protein>
    <submittedName>
        <fullName evidence="1">Uncharacterized protein</fullName>
    </submittedName>
</protein>
<reference evidence="1 2" key="1">
    <citation type="submission" date="2018-04" db="EMBL/GenBank/DDBJ databases">
        <title>Genomic Encyclopedia of Type Strains, Phase IV (KMG-IV): sequencing the most valuable type-strain genomes for metagenomic binning, comparative biology and taxonomic classification.</title>
        <authorList>
            <person name="Goeker M."/>
        </authorList>
    </citation>
    <scope>NUCLEOTIDE SEQUENCE [LARGE SCALE GENOMIC DNA]</scope>
    <source>
        <strain evidence="1 2">DSM 14823</strain>
    </source>
</reference>
<keyword evidence="2" id="KW-1185">Reference proteome</keyword>
<dbReference type="GeneID" id="78297553"/>
<dbReference type="Proteomes" id="UP000245959">
    <property type="component" value="Unassembled WGS sequence"/>
</dbReference>